<reference evidence="1" key="1">
    <citation type="submission" date="2025-05" db="UniProtKB">
        <authorList>
            <consortium name="RefSeq"/>
        </authorList>
    </citation>
    <scope>NUCLEOTIDE SEQUENCE [LARGE SCALE GENOMIC DNA]</scope>
    <source>
        <strain evidence="1">14028-0561.14</strain>
    </source>
</reference>
<protein>
    <submittedName>
        <fullName evidence="2">Uncharacterized protein</fullName>
    </submittedName>
</protein>
<sequence length="224" mass="25264">MIRRLPLADPKFGAPGKIDVILGADQLWNIYTGHRREFGSYTDCNEASTQAQVHHAYEDLDSLVRSFMDMEQEPIMPIGSTLPQALNRFAALERKFQKFPALKQQYVDFMEDYLRRGHMELIPAAAAGEDPARYNYLAHHAVFKPDSTTTRCRVVFDGSGKDSKGHSLNSRLHIGPTGSTWIWKKEETATLDHYRLLTVTYGLASSPFIAVRVLKQLAADYAGM</sequence>
<dbReference type="Proteomes" id="UP001652661">
    <property type="component" value="Chromosome 2L"/>
</dbReference>
<proteinExistence type="predicted"/>
<dbReference type="RefSeq" id="XP_070142079.1">
    <property type="nucleotide sequence ID" value="XM_070285978.1"/>
</dbReference>
<organism evidence="1 2">
    <name type="scientific">Drosophila kikkawai</name>
    <name type="common">Fruit fly</name>
    <dbReference type="NCBI Taxonomy" id="30033"/>
    <lineage>
        <taxon>Eukaryota</taxon>
        <taxon>Metazoa</taxon>
        <taxon>Ecdysozoa</taxon>
        <taxon>Arthropoda</taxon>
        <taxon>Hexapoda</taxon>
        <taxon>Insecta</taxon>
        <taxon>Pterygota</taxon>
        <taxon>Neoptera</taxon>
        <taxon>Endopterygota</taxon>
        <taxon>Diptera</taxon>
        <taxon>Brachycera</taxon>
        <taxon>Muscomorpha</taxon>
        <taxon>Ephydroidea</taxon>
        <taxon>Drosophilidae</taxon>
        <taxon>Drosophila</taxon>
        <taxon>Sophophora</taxon>
    </lineage>
</organism>
<name>A0ABM4GH92_DROKI</name>
<reference evidence="2" key="2">
    <citation type="submission" date="2025-08" db="UniProtKB">
        <authorList>
            <consortium name="RefSeq"/>
        </authorList>
    </citation>
    <scope>IDENTIFICATION</scope>
    <source>
        <strain evidence="2">14028-0561.14</strain>
        <tissue evidence="2">Whole fly</tissue>
    </source>
</reference>
<dbReference type="PANTHER" id="PTHR47331">
    <property type="entry name" value="PHD-TYPE DOMAIN-CONTAINING PROTEIN"/>
    <property type="match status" value="1"/>
</dbReference>
<dbReference type="GeneID" id="138928629"/>
<evidence type="ECO:0000313" key="2">
    <source>
        <dbReference type="RefSeq" id="XP_070142079.1"/>
    </source>
</evidence>
<keyword evidence="1" id="KW-1185">Reference proteome</keyword>
<dbReference type="PANTHER" id="PTHR47331:SF4">
    <property type="entry name" value="PEPTIDASE S1 DOMAIN-CONTAINING PROTEIN"/>
    <property type="match status" value="1"/>
</dbReference>
<gene>
    <name evidence="2" type="primary">LOC138928629</name>
</gene>
<accession>A0ABM4GH92</accession>
<evidence type="ECO:0000313" key="1">
    <source>
        <dbReference type="Proteomes" id="UP001652661"/>
    </source>
</evidence>